<organism evidence="2 3">
    <name type="scientific">Paenarthrobacter ureafaciens</name>
    <dbReference type="NCBI Taxonomy" id="37931"/>
    <lineage>
        <taxon>Bacteria</taxon>
        <taxon>Bacillati</taxon>
        <taxon>Actinomycetota</taxon>
        <taxon>Actinomycetes</taxon>
        <taxon>Micrococcales</taxon>
        <taxon>Micrococcaceae</taxon>
        <taxon>Paenarthrobacter</taxon>
    </lineage>
</organism>
<feature type="compositionally biased region" description="Pro residues" evidence="1">
    <location>
        <begin position="139"/>
        <end position="151"/>
    </location>
</feature>
<proteinExistence type="predicted"/>
<dbReference type="AlphaFoldDB" id="A0AAX3EKQ6"/>
<accession>A0AAX3EKQ6</accession>
<sequence length="326" mass="33128">MPKRYKLRGASLDAIREKALTQYGPQARIVAAEKVINPGIVGLFAAARFEATVEVGEAAGIAPAALASGPAAPRASTGKTAANPIAGHDLQGPAIAALLERADAAEREMHRPDPVSTASPDFAGLLQQLGKELEAAPAVHPPLEPPLPPSDAPNEKVPAPLEGNGNVILLVGLGDDALGPALEMSIAAGGSDVRTAGELTAFGHLHVSGRQSAMAARAQAVLTGQNVVVAYGLGKASDIPEQAHAIAGLSADQVWVVADARRKEGDTAAWVRALQTLLSTEPVGVSALAVIGASETASPETVDGLGIPVGWVDGKPARRTSLGKVH</sequence>
<reference evidence="2" key="1">
    <citation type="submission" date="2022-07" db="EMBL/GenBank/DDBJ databases">
        <authorList>
            <person name="Wu T."/>
        </authorList>
    </citation>
    <scope>NUCLEOTIDE SEQUENCE</scope>
    <source>
        <strain evidence="2">SD-1</strain>
    </source>
</reference>
<gene>
    <name evidence="2" type="ORF">NL394_05020</name>
</gene>
<keyword evidence="3" id="KW-1185">Reference proteome</keyword>
<dbReference type="RefSeq" id="WP_069696714.1">
    <property type="nucleotide sequence ID" value="NZ_CP043010.1"/>
</dbReference>
<evidence type="ECO:0000313" key="3">
    <source>
        <dbReference type="Proteomes" id="UP001163293"/>
    </source>
</evidence>
<protein>
    <submittedName>
        <fullName evidence="2">Uncharacterized protein</fullName>
    </submittedName>
</protein>
<name>A0AAX3EKQ6_PAEUR</name>
<dbReference type="Proteomes" id="UP001163293">
    <property type="component" value="Chromosome"/>
</dbReference>
<evidence type="ECO:0000256" key="1">
    <source>
        <dbReference type="SAM" id="MobiDB-lite"/>
    </source>
</evidence>
<evidence type="ECO:0000313" key="2">
    <source>
        <dbReference type="EMBL" id="UYV98584.1"/>
    </source>
</evidence>
<feature type="region of interest" description="Disordered" evidence="1">
    <location>
        <begin position="138"/>
        <end position="160"/>
    </location>
</feature>
<dbReference type="EMBL" id="CP101185">
    <property type="protein sequence ID" value="UYV98584.1"/>
    <property type="molecule type" value="Genomic_DNA"/>
</dbReference>